<keyword evidence="3 7" id="KW-0812">Transmembrane</keyword>
<sequence length="346" mass="39786">MTAQASRIMISKVKSAYESTIQKYQDFKIVVSNQLLSISLPDFTQLKQNIKSRFSRESIGPWGVFKLQDFWATSHLITIFGTLIYLYALISNSQTLYHTSYRISMIGTIITYTIVLFRSNISVTEEEVSSNDDNTSRVELIIEPTRVSLSDLLKDENALLLGYALLWLFTPPSIIKILPFNLYSYLNLTTFITTEILPNTKFSEVFTPCLEYIEQPVLIFASHLDVLIYVIVLRDSLSSKDAYALFIFGFIWILRFESLKASRSSVRSILNSFDYLLSFEPVYLYKIWKRLRLIVECFVQLKDEESLDHQSNDNDEDAASSRSEDTEVEVPDTLQVQAPSAQKKEN</sequence>
<dbReference type="InParanoid" id="K0KG93"/>
<evidence type="ECO:0000313" key="9">
    <source>
        <dbReference type="Proteomes" id="UP000009328"/>
    </source>
</evidence>
<keyword evidence="9" id="KW-1185">Reference proteome</keyword>
<name>K0KG93_WICCF</name>
<comment type="subcellular location">
    <subcellularLocation>
        <location evidence="1">Membrane</location>
        <topology evidence="1">Multi-pass membrane protein</topology>
    </subcellularLocation>
</comment>
<reference evidence="8 9" key="1">
    <citation type="journal article" date="2012" name="Eukaryot. Cell">
        <title>Draft genome sequence of Wickerhamomyces ciferrii NRRL Y-1031 F-60-10.</title>
        <authorList>
            <person name="Schneider J."/>
            <person name="Andrea H."/>
            <person name="Blom J."/>
            <person name="Jaenicke S."/>
            <person name="Ruckert C."/>
            <person name="Schorsch C."/>
            <person name="Szczepanowski R."/>
            <person name="Farwick M."/>
            <person name="Goesmann A."/>
            <person name="Puhler A."/>
            <person name="Schaffer S."/>
            <person name="Tauch A."/>
            <person name="Kohler T."/>
            <person name="Brinkrolf K."/>
        </authorList>
    </citation>
    <scope>NUCLEOTIDE SEQUENCE [LARGE SCALE GENOMIC DNA]</scope>
    <source>
        <strain evidence="9">ATCC 14091 / BCRC 22168 / CBS 111 / JCM 3599 / NBRC 0793 / NRRL Y-1031 F-60-10</strain>
    </source>
</reference>
<dbReference type="GO" id="GO:0061024">
    <property type="term" value="P:membrane organization"/>
    <property type="evidence" value="ECO:0007669"/>
    <property type="project" value="TreeGrafter"/>
</dbReference>
<feature type="transmembrane region" description="Helical" evidence="7">
    <location>
        <begin position="242"/>
        <end position="259"/>
    </location>
</feature>
<keyword evidence="5 7" id="KW-0472">Membrane</keyword>
<evidence type="ECO:0000256" key="3">
    <source>
        <dbReference type="ARBA" id="ARBA00022692"/>
    </source>
</evidence>
<dbReference type="HOGENOM" id="CLU_802156_0_0_1"/>
<proteinExistence type="inferred from homology"/>
<feature type="region of interest" description="Disordered" evidence="6">
    <location>
        <begin position="306"/>
        <end position="346"/>
    </location>
</feature>
<evidence type="ECO:0000256" key="7">
    <source>
        <dbReference type="SAM" id="Phobius"/>
    </source>
</evidence>
<dbReference type="GO" id="GO:0016020">
    <property type="term" value="C:membrane"/>
    <property type="evidence" value="ECO:0007669"/>
    <property type="project" value="UniProtKB-SubCell"/>
</dbReference>
<evidence type="ECO:0000256" key="5">
    <source>
        <dbReference type="ARBA" id="ARBA00023136"/>
    </source>
</evidence>
<dbReference type="FunCoup" id="K0KG93">
    <property type="interactions" value="56"/>
</dbReference>
<evidence type="ECO:0000256" key="1">
    <source>
        <dbReference type="ARBA" id="ARBA00004141"/>
    </source>
</evidence>
<dbReference type="eggNOG" id="ENOG502SVQW">
    <property type="taxonomic scope" value="Eukaryota"/>
</dbReference>
<feature type="transmembrane region" description="Helical" evidence="7">
    <location>
        <begin position="70"/>
        <end position="90"/>
    </location>
</feature>
<dbReference type="Proteomes" id="UP000009328">
    <property type="component" value="Unassembled WGS sequence"/>
</dbReference>
<feature type="transmembrane region" description="Helical" evidence="7">
    <location>
        <begin position="96"/>
        <end position="117"/>
    </location>
</feature>
<comment type="caution">
    <text evidence="8">The sequence shown here is derived from an EMBL/GenBank/DDBJ whole genome shotgun (WGS) entry which is preliminary data.</text>
</comment>
<dbReference type="InterPro" id="IPR051645">
    <property type="entry name" value="PER33/POM33_regulator"/>
</dbReference>
<dbReference type="AlphaFoldDB" id="K0KG93"/>
<dbReference type="EMBL" id="CAIF01000031">
    <property type="protein sequence ID" value="CCH41981.1"/>
    <property type="molecule type" value="Genomic_DNA"/>
</dbReference>
<gene>
    <name evidence="8" type="ORF">BN7_1520</name>
</gene>
<dbReference type="GO" id="GO:0071786">
    <property type="term" value="P:endoplasmic reticulum tubular network organization"/>
    <property type="evidence" value="ECO:0007669"/>
    <property type="project" value="TreeGrafter"/>
</dbReference>
<dbReference type="GO" id="GO:0005783">
    <property type="term" value="C:endoplasmic reticulum"/>
    <property type="evidence" value="ECO:0007669"/>
    <property type="project" value="TreeGrafter"/>
</dbReference>
<protein>
    <submittedName>
        <fullName evidence="8">Membrane protein</fullName>
    </submittedName>
</protein>
<feature type="transmembrane region" description="Helical" evidence="7">
    <location>
        <begin position="158"/>
        <end position="178"/>
    </location>
</feature>
<dbReference type="PANTHER" id="PTHR12703">
    <property type="entry name" value="TRANSMEMBRANE PROTEIN 33"/>
    <property type="match status" value="1"/>
</dbReference>
<dbReference type="InterPro" id="IPR005344">
    <property type="entry name" value="TMEM33/Pom33"/>
</dbReference>
<accession>K0KG93</accession>
<dbReference type="Pfam" id="PF03661">
    <property type="entry name" value="TMEM33_Pom33"/>
    <property type="match status" value="1"/>
</dbReference>
<evidence type="ECO:0000313" key="8">
    <source>
        <dbReference type="EMBL" id="CCH41981.1"/>
    </source>
</evidence>
<keyword evidence="4 7" id="KW-1133">Transmembrane helix</keyword>
<comment type="similarity">
    <text evidence="2">Belongs to the PER33/POM33 family.</text>
</comment>
<organism evidence="8 9">
    <name type="scientific">Wickerhamomyces ciferrii (strain ATCC 14091 / BCRC 22168 / CBS 111 / JCM 3599 / NBRC 0793 / NRRL Y-1031 F-60-10)</name>
    <name type="common">Yeast</name>
    <name type="synonym">Pichia ciferrii</name>
    <dbReference type="NCBI Taxonomy" id="1206466"/>
    <lineage>
        <taxon>Eukaryota</taxon>
        <taxon>Fungi</taxon>
        <taxon>Dikarya</taxon>
        <taxon>Ascomycota</taxon>
        <taxon>Saccharomycotina</taxon>
        <taxon>Saccharomycetes</taxon>
        <taxon>Phaffomycetales</taxon>
        <taxon>Wickerhamomycetaceae</taxon>
        <taxon>Wickerhamomyces</taxon>
    </lineage>
</organism>
<evidence type="ECO:0000256" key="6">
    <source>
        <dbReference type="SAM" id="MobiDB-lite"/>
    </source>
</evidence>
<evidence type="ECO:0000256" key="4">
    <source>
        <dbReference type="ARBA" id="ARBA00022989"/>
    </source>
</evidence>
<evidence type="ECO:0000256" key="2">
    <source>
        <dbReference type="ARBA" id="ARBA00007322"/>
    </source>
</evidence>
<dbReference type="PANTHER" id="PTHR12703:SF4">
    <property type="entry name" value="TRANSMEMBRANE PROTEIN 33"/>
    <property type="match status" value="1"/>
</dbReference>